<keyword evidence="1" id="KW-0472">Membrane</keyword>
<protein>
    <submittedName>
        <fullName evidence="3">CPBP family intramembrane metalloprotease</fullName>
        <ecNumber evidence="3">3.4.24.-</ecNumber>
    </submittedName>
</protein>
<feature type="transmembrane region" description="Helical" evidence="1">
    <location>
        <begin position="121"/>
        <end position="145"/>
    </location>
</feature>
<reference evidence="3" key="2">
    <citation type="submission" date="2021-04" db="EMBL/GenBank/DDBJ databases">
        <authorList>
            <person name="Dong X."/>
        </authorList>
    </citation>
    <scope>NUCLEOTIDE SEQUENCE</scope>
    <source>
        <strain evidence="3">ZWT</strain>
    </source>
</reference>
<sequence>MKKSIYLKRIYFAFSVFILVFVVNFMIPVFGNIGYTQRMWISFNFFVIIFAIIILIKNKFPNKNNIISSLILGALMFVAYEGFSFSSFKAFFSTTICSLATFSIFINHPNYAIPIVKSKKIYSIIVSIIIAILVGTTLGTINLFTSGQKLSLNINLSCFLTALNPAIFEEICFRFFIYALCIYLLKGNINTKTEKFWCYFMMVVPHAMIHTPEIFMNNGAISGIIVTIMLSLLFGLPFALLQKKRDLTSAMIAHGLVDIIRFCFIGLPF</sequence>
<dbReference type="EC" id="3.4.24.-" evidence="3"/>
<evidence type="ECO:0000313" key="4">
    <source>
        <dbReference type="Proteomes" id="UP001056429"/>
    </source>
</evidence>
<feature type="transmembrane region" description="Helical" evidence="1">
    <location>
        <begin position="39"/>
        <end position="56"/>
    </location>
</feature>
<organism evidence="3 4">
    <name type="scientific">Oceanirhabdus seepicola</name>
    <dbReference type="NCBI Taxonomy" id="2828781"/>
    <lineage>
        <taxon>Bacteria</taxon>
        <taxon>Bacillati</taxon>
        <taxon>Bacillota</taxon>
        <taxon>Clostridia</taxon>
        <taxon>Eubacteriales</taxon>
        <taxon>Clostridiaceae</taxon>
        <taxon>Oceanirhabdus</taxon>
    </lineage>
</organism>
<feature type="transmembrane region" description="Helical" evidence="1">
    <location>
        <begin position="12"/>
        <end position="33"/>
    </location>
</feature>
<keyword evidence="1" id="KW-1133">Transmembrane helix</keyword>
<feature type="transmembrane region" description="Helical" evidence="1">
    <location>
        <begin position="65"/>
        <end position="84"/>
    </location>
</feature>
<feature type="domain" description="CAAX prenyl protease 2/Lysostaphin resistance protein A-like" evidence="2">
    <location>
        <begin position="156"/>
        <end position="259"/>
    </location>
</feature>
<dbReference type="InterPro" id="IPR003675">
    <property type="entry name" value="Rce1/LyrA-like_dom"/>
</dbReference>
<gene>
    <name evidence="3" type="ORF">KDK92_16095</name>
</gene>
<accession>A0A9J6P593</accession>
<feature type="transmembrane region" description="Helical" evidence="1">
    <location>
        <begin position="165"/>
        <end position="185"/>
    </location>
</feature>
<feature type="transmembrane region" description="Helical" evidence="1">
    <location>
        <begin position="221"/>
        <end position="241"/>
    </location>
</feature>
<dbReference type="GO" id="GO:0008237">
    <property type="term" value="F:metallopeptidase activity"/>
    <property type="evidence" value="ECO:0007669"/>
    <property type="project" value="UniProtKB-KW"/>
</dbReference>
<keyword evidence="3" id="KW-0645">Protease</keyword>
<keyword evidence="3" id="KW-0378">Hydrolase</keyword>
<evidence type="ECO:0000256" key="1">
    <source>
        <dbReference type="SAM" id="Phobius"/>
    </source>
</evidence>
<keyword evidence="3" id="KW-0482">Metalloprotease</keyword>
<keyword evidence="4" id="KW-1185">Reference proteome</keyword>
<evidence type="ECO:0000259" key="2">
    <source>
        <dbReference type="Pfam" id="PF02517"/>
    </source>
</evidence>
<name>A0A9J6P593_9CLOT</name>
<dbReference type="Proteomes" id="UP001056429">
    <property type="component" value="Unassembled WGS sequence"/>
</dbReference>
<dbReference type="Pfam" id="PF02517">
    <property type="entry name" value="Rce1-like"/>
    <property type="match status" value="1"/>
</dbReference>
<evidence type="ECO:0000313" key="3">
    <source>
        <dbReference type="EMBL" id="MCM1991257.1"/>
    </source>
</evidence>
<dbReference type="GO" id="GO:0004175">
    <property type="term" value="F:endopeptidase activity"/>
    <property type="evidence" value="ECO:0007669"/>
    <property type="project" value="UniProtKB-ARBA"/>
</dbReference>
<feature type="transmembrane region" description="Helical" evidence="1">
    <location>
        <begin position="197"/>
        <end position="215"/>
    </location>
</feature>
<dbReference type="GO" id="GO:0080120">
    <property type="term" value="P:CAAX-box protein maturation"/>
    <property type="evidence" value="ECO:0007669"/>
    <property type="project" value="UniProtKB-ARBA"/>
</dbReference>
<comment type="caution">
    <text evidence="3">The sequence shown here is derived from an EMBL/GenBank/DDBJ whole genome shotgun (WGS) entry which is preliminary data.</text>
</comment>
<dbReference type="AlphaFoldDB" id="A0A9J6P593"/>
<reference evidence="3" key="1">
    <citation type="journal article" date="2021" name="mSystems">
        <title>Bacteria and Archaea Synergistically Convert Glycine Betaine to Biogenic Methane in the Formosa Cold Seep of the South China Sea.</title>
        <authorList>
            <person name="Li L."/>
            <person name="Zhang W."/>
            <person name="Zhang S."/>
            <person name="Song L."/>
            <person name="Sun Q."/>
            <person name="Zhang H."/>
            <person name="Xiang H."/>
            <person name="Dong X."/>
        </authorList>
    </citation>
    <scope>NUCLEOTIDE SEQUENCE</scope>
    <source>
        <strain evidence="3">ZWT</strain>
    </source>
</reference>
<dbReference type="RefSeq" id="WP_250860363.1">
    <property type="nucleotide sequence ID" value="NZ_JAGSOJ010000003.1"/>
</dbReference>
<keyword evidence="1" id="KW-0812">Transmembrane</keyword>
<dbReference type="EMBL" id="JAGSOJ010000003">
    <property type="protein sequence ID" value="MCM1991257.1"/>
    <property type="molecule type" value="Genomic_DNA"/>
</dbReference>
<feature type="transmembrane region" description="Helical" evidence="1">
    <location>
        <begin position="90"/>
        <end position="109"/>
    </location>
</feature>
<proteinExistence type="predicted"/>